<evidence type="ECO:0000313" key="4">
    <source>
        <dbReference type="EMBL" id="GAA4805492.1"/>
    </source>
</evidence>
<reference evidence="5" key="1">
    <citation type="journal article" date="2019" name="Int. J. Syst. Evol. Microbiol.">
        <title>The Global Catalogue of Microorganisms (GCM) 10K type strain sequencing project: providing services to taxonomists for standard genome sequencing and annotation.</title>
        <authorList>
            <consortium name="The Broad Institute Genomics Platform"/>
            <consortium name="The Broad Institute Genome Sequencing Center for Infectious Disease"/>
            <person name="Wu L."/>
            <person name="Ma J."/>
        </authorList>
    </citation>
    <scope>NUCLEOTIDE SEQUENCE [LARGE SCALE GENOMIC DNA]</scope>
    <source>
        <strain evidence="5">JCM 18325</strain>
    </source>
</reference>
<dbReference type="RefSeq" id="WP_345275837.1">
    <property type="nucleotide sequence ID" value="NZ_BAABJW010000001.1"/>
</dbReference>
<name>A0ABP9C5Z4_9FLAO</name>
<dbReference type="InterPro" id="IPR026444">
    <property type="entry name" value="Secre_tail"/>
</dbReference>
<evidence type="ECO:0000256" key="1">
    <source>
        <dbReference type="ARBA" id="ARBA00022729"/>
    </source>
</evidence>
<evidence type="ECO:0000313" key="5">
    <source>
        <dbReference type="Proteomes" id="UP001501433"/>
    </source>
</evidence>
<accession>A0ABP9C5Z4</accession>
<protein>
    <submittedName>
        <fullName evidence="4">BspA family leucine-rich repeat surface protein</fullName>
    </submittedName>
</protein>
<feature type="domain" description="Secretion system C-terminal sorting" evidence="3">
    <location>
        <begin position="492"/>
        <end position="558"/>
    </location>
</feature>
<dbReference type="Pfam" id="PF18962">
    <property type="entry name" value="Por_Secre_tail"/>
    <property type="match status" value="1"/>
</dbReference>
<gene>
    <name evidence="4" type="ORF">GCM10023330_09970</name>
</gene>
<dbReference type="Proteomes" id="UP001501433">
    <property type="component" value="Unassembled WGS sequence"/>
</dbReference>
<evidence type="ECO:0000256" key="2">
    <source>
        <dbReference type="SAM" id="SignalP"/>
    </source>
</evidence>
<dbReference type="InterPro" id="IPR005046">
    <property type="entry name" value="DUF285"/>
</dbReference>
<dbReference type="InterPro" id="IPR011889">
    <property type="entry name" value="Liste_lipo_26"/>
</dbReference>
<evidence type="ECO:0000259" key="3">
    <source>
        <dbReference type="Pfam" id="PF18962"/>
    </source>
</evidence>
<organism evidence="4 5">
    <name type="scientific">Litoribaculum gwangyangense</name>
    <dbReference type="NCBI Taxonomy" id="1130722"/>
    <lineage>
        <taxon>Bacteria</taxon>
        <taxon>Pseudomonadati</taxon>
        <taxon>Bacteroidota</taxon>
        <taxon>Flavobacteriia</taxon>
        <taxon>Flavobacteriales</taxon>
        <taxon>Flavobacteriaceae</taxon>
        <taxon>Litoribaculum</taxon>
    </lineage>
</organism>
<dbReference type="NCBIfam" id="TIGR04183">
    <property type="entry name" value="Por_Secre_tail"/>
    <property type="match status" value="1"/>
</dbReference>
<dbReference type="Pfam" id="PF03382">
    <property type="entry name" value="DUF285"/>
    <property type="match status" value="2"/>
</dbReference>
<feature type="chain" id="PRO_5045707707" evidence="2">
    <location>
        <begin position="21"/>
        <end position="560"/>
    </location>
</feature>
<dbReference type="NCBIfam" id="TIGR02167">
    <property type="entry name" value="Liste_lipo_26"/>
    <property type="match status" value="5"/>
</dbReference>
<keyword evidence="5" id="KW-1185">Reference proteome</keyword>
<sequence>MMKKLLLFSIVLFISLSTFSQNHFITTWSTATPGASVIIPTTGGGYNYDVDWENDGIFDDIGITGNITHNYPNAGVHTVAIRGSFPRIYFNNTGSKNQLLSVENWGNIAWTSFHRAFQGCSNLVVNATDAPDLTNVTDLSLMFWRCSSFNQSIDHWDVSTITGMSGMFLETPYNQPLNSWNVSNVIFMNNMFNGATSFNQPLNNWNVSSVTFMNNMFYGCFAFNQPIDNWNVSSVTDMSFMFAYATSFNQSLNSWNVSNVTNMFNMFASTNFNQPLNNWNVSSVTNMRGMFEGAIAFNQPIETWDVSAVTDMSFMFILAQNFNQPLNNWNVSAVTQMPRMFERASSFNRRLGSWNVSNVTNMSGMFDRATSYNQPMDNWNVSNVTNMSNMFSGATSFDQSLGTWDVSNVNNMTNMFLNVTLSTINYDDTLIAWDALNLQANVNFHGGFSQYCNSASQRTNIINNDGWTIIDGGQTICGSLSAKDFENQAFKLYPNPTKTSFYIETKEIVNNVGVIDILGKTVKTFKSNVENYSIDDLKSGLYFININTEKGKATKKLIKE</sequence>
<feature type="signal peptide" evidence="2">
    <location>
        <begin position="1"/>
        <end position="20"/>
    </location>
</feature>
<proteinExistence type="predicted"/>
<dbReference type="EMBL" id="BAABJW010000001">
    <property type="protein sequence ID" value="GAA4805492.1"/>
    <property type="molecule type" value="Genomic_DNA"/>
</dbReference>
<keyword evidence="1 2" id="KW-0732">Signal</keyword>
<comment type="caution">
    <text evidence="4">The sequence shown here is derived from an EMBL/GenBank/DDBJ whole genome shotgun (WGS) entry which is preliminary data.</text>
</comment>